<dbReference type="SUPFAM" id="SSF57667">
    <property type="entry name" value="beta-beta-alpha zinc fingers"/>
    <property type="match status" value="1"/>
</dbReference>
<feature type="compositionally biased region" description="Basic residues" evidence="9">
    <location>
        <begin position="75"/>
        <end position="85"/>
    </location>
</feature>
<feature type="region of interest" description="Disordered" evidence="9">
    <location>
        <begin position="21"/>
        <end position="142"/>
    </location>
</feature>
<keyword evidence="3 8" id="KW-0863">Zinc-finger</keyword>
<dbReference type="FunFam" id="3.30.160.60:FF:002343">
    <property type="entry name" value="Zinc finger protein 33A"/>
    <property type="match status" value="1"/>
</dbReference>
<sequence length="710" mass="82624">MSIQQQFTDNKMSDTDLYMECEEASSETSNEVQRAKFERSRSLRKKKCSRKRLSKNSIRSAYDLRPKNKTYSFNCRKKIQKMKTSKRNEELKKRLRQQKQLCSEIINDNSQEVPKKEAEEKQEGEESPKKPVSPPRSTGKLSTALEKILRLRKTHKKKNRSVTCKKVKPEVVDEQETKLILESIVSSEKMINENLKFKRPKEDYVRLKGDNKGSEKIGEQEVQSDASDNLLDQALKDKLIDQLDNLDASKKQDKTDRTDGPSELQEEPESVEQKQPSVKSNMRVTMALKKTTSIPVNDECIVIKFPKSYPGQKIKNFKALTPAFSEAIQKALHQFHGGMWLKKSYILNLEPKGDERQEKTKIFKIHEDQEDLCVRKESSQEMEEAIKQNEQPDNWTIIGIDWDQCKVKEESDLVQNEGSIQDVKTVAAETVEEPKTSSPKRDEPEEHSEAEMMDLNTPEQEAQQTSEPSSPEADKRFVNQIREGFFRPNILRKSNPEKKLADIEKLKADILLHLSNNSNVETLLKARMEHIFAGTNGQNVEGSKDKSTDFVFLRNHLSGLTEKEKADFFAETLFNMKREVRKNRRFIHECDICQKKFDRLWVLKGHMRLHSGEKPFICPENNCGKTFADRSNLRAHQRTRGHHQWEWRCASCNKAFSQERYLDRHRPEACQKYLQYTVRHGAKKIPSLSRKDEHREDIKEEQYNSDSSNK</sequence>
<evidence type="ECO:0000256" key="9">
    <source>
        <dbReference type="SAM" id="MobiDB-lite"/>
    </source>
</evidence>
<dbReference type="GO" id="GO:0008270">
    <property type="term" value="F:zinc ion binding"/>
    <property type="evidence" value="ECO:0007669"/>
    <property type="project" value="UniProtKB-KW"/>
</dbReference>
<dbReference type="Gene3D" id="3.30.160.60">
    <property type="entry name" value="Classic Zinc Finger"/>
    <property type="match status" value="2"/>
</dbReference>
<dbReference type="PANTHER" id="PTHR46179:SF13">
    <property type="entry name" value="C2H2-TYPE DOMAIN-CONTAINING PROTEIN"/>
    <property type="match status" value="1"/>
</dbReference>
<dbReference type="Pfam" id="PF00096">
    <property type="entry name" value="zf-C2H2"/>
    <property type="match status" value="2"/>
</dbReference>
<comment type="caution">
    <text evidence="11">The sequence shown here is derived from an EMBL/GenBank/DDBJ whole genome shotgun (WGS) entry which is preliminary data.</text>
</comment>
<name>A0AAW2HH51_9NEOP</name>
<gene>
    <name evidence="11" type="ORF">PYX00_006982</name>
</gene>
<feature type="domain" description="C2H2-type" evidence="10">
    <location>
        <begin position="588"/>
        <end position="615"/>
    </location>
</feature>
<evidence type="ECO:0000313" key="11">
    <source>
        <dbReference type="EMBL" id="KAL0269165.1"/>
    </source>
</evidence>
<feature type="region of interest" description="Disordered" evidence="9">
    <location>
        <begin position="413"/>
        <end position="473"/>
    </location>
</feature>
<feature type="domain" description="C2H2-type" evidence="10">
    <location>
        <begin position="647"/>
        <end position="666"/>
    </location>
</feature>
<proteinExistence type="predicted"/>
<feature type="compositionally biased region" description="Basic residues" evidence="9">
    <location>
        <begin position="42"/>
        <end position="54"/>
    </location>
</feature>
<reference evidence="11" key="1">
    <citation type="journal article" date="2024" name="Gigascience">
        <title>Chromosome-level genome of the poultry shaft louse Menopon gallinae provides insight into the host-switching and adaptive evolution of parasitic lice.</title>
        <authorList>
            <person name="Xu Y."/>
            <person name="Ma L."/>
            <person name="Liu S."/>
            <person name="Liang Y."/>
            <person name="Liu Q."/>
            <person name="He Z."/>
            <person name="Tian L."/>
            <person name="Duan Y."/>
            <person name="Cai W."/>
            <person name="Li H."/>
            <person name="Song F."/>
        </authorList>
    </citation>
    <scope>NUCLEOTIDE SEQUENCE</scope>
    <source>
        <strain evidence="11">Cailab_2023a</strain>
    </source>
</reference>
<dbReference type="InterPro" id="IPR013087">
    <property type="entry name" value="Znf_C2H2_type"/>
</dbReference>
<keyword evidence="2" id="KW-0479">Metal-binding</keyword>
<evidence type="ECO:0000256" key="1">
    <source>
        <dbReference type="ARBA" id="ARBA00004123"/>
    </source>
</evidence>
<dbReference type="PROSITE" id="PS50157">
    <property type="entry name" value="ZINC_FINGER_C2H2_2"/>
    <property type="match status" value="3"/>
</dbReference>
<comment type="subcellular location">
    <subcellularLocation>
        <location evidence="1">Nucleus</location>
    </subcellularLocation>
</comment>
<dbReference type="PROSITE" id="PS00028">
    <property type="entry name" value="ZINC_FINGER_C2H2_1"/>
    <property type="match status" value="2"/>
</dbReference>
<evidence type="ECO:0000256" key="2">
    <source>
        <dbReference type="ARBA" id="ARBA00022723"/>
    </source>
</evidence>
<feature type="compositionally biased region" description="Polar residues" evidence="9">
    <location>
        <begin position="457"/>
        <end position="469"/>
    </location>
</feature>
<organism evidence="11">
    <name type="scientific">Menopon gallinae</name>
    <name type="common">poultry shaft louse</name>
    <dbReference type="NCBI Taxonomy" id="328185"/>
    <lineage>
        <taxon>Eukaryota</taxon>
        <taxon>Metazoa</taxon>
        <taxon>Ecdysozoa</taxon>
        <taxon>Arthropoda</taxon>
        <taxon>Hexapoda</taxon>
        <taxon>Insecta</taxon>
        <taxon>Pterygota</taxon>
        <taxon>Neoptera</taxon>
        <taxon>Paraneoptera</taxon>
        <taxon>Psocodea</taxon>
        <taxon>Troctomorpha</taxon>
        <taxon>Phthiraptera</taxon>
        <taxon>Amblycera</taxon>
        <taxon>Menoponidae</taxon>
        <taxon>Menopon</taxon>
    </lineage>
</organism>
<feature type="region of interest" description="Disordered" evidence="9">
    <location>
        <begin position="246"/>
        <end position="279"/>
    </location>
</feature>
<keyword evidence="4" id="KW-0862">Zinc</keyword>
<evidence type="ECO:0000256" key="4">
    <source>
        <dbReference type="ARBA" id="ARBA00022833"/>
    </source>
</evidence>
<dbReference type="AlphaFoldDB" id="A0AAW2HH51"/>
<keyword evidence="7" id="KW-0539">Nucleus</keyword>
<evidence type="ECO:0000256" key="3">
    <source>
        <dbReference type="ARBA" id="ARBA00022771"/>
    </source>
</evidence>
<dbReference type="GO" id="GO:0006357">
    <property type="term" value="P:regulation of transcription by RNA polymerase II"/>
    <property type="evidence" value="ECO:0007669"/>
    <property type="project" value="TreeGrafter"/>
</dbReference>
<evidence type="ECO:0000256" key="7">
    <source>
        <dbReference type="ARBA" id="ARBA00023242"/>
    </source>
</evidence>
<feature type="compositionally biased region" description="Polar residues" evidence="9">
    <location>
        <begin position="98"/>
        <end position="112"/>
    </location>
</feature>
<keyword evidence="6" id="KW-0804">Transcription</keyword>
<feature type="compositionally biased region" description="Basic and acidic residues" evidence="9">
    <location>
        <begin position="689"/>
        <end position="702"/>
    </location>
</feature>
<evidence type="ECO:0000256" key="8">
    <source>
        <dbReference type="PROSITE-ProRule" id="PRU00042"/>
    </source>
</evidence>
<accession>A0AAW2HH51</accession>
<dbReference type="SMART" id="SM00355">
    <property type="entry name" value="ZnF_C2H2"/>
    <property type="match status" value="3"/>
</dbReference>
<dbReference type="EMBL" id="JARGDH010000004">
    <property type="protein sequence ID" value="KAL0269165.1"/>
    <property type="molecule type" value="Genomic_DNA"/>
</dbReference>
<evidence type="ECO:0000259" key="10">
    <source>
        <dbReference type="PROSITE" id="PS50157"/>
    </source>
</evidence>
<dbReference type="InterPro" id="IPR036236">
    <property type="entry name" value="Znf_C2H2_sf"/>
</dbReference>
<feature type="compositionally biased region" description="Basic and acidic residues" evidence="9">
    <location>
        <begin position="432"/>
        <end position="450"/>
    </location>
</feature>
<evidence type="ECO:0000256" key="6">
    <source>
        <dbReference type="ARBA" id="ARBA00023163"/>
    </source>
</evidence>
<evidence type="ECO:0000256" key="5">
    <source>
        <dbReference type="ARBA" id="ARBA00023015"/>
    </source>
</evidence>
<feature type="compositionally biased region" description="Basic and acidic residues" evidence="9">
    <location>
        <begin position="246"/>
        <end position="260"/>
    </location>
</feature>
<feature type="domain" description="C2H2-type" evidence="10">
    <location>
        <begin position="616"/>
        <end position="648"/>
    </location>
</feature>
<dbReference type="GO" id="GO:0005634">
    <property type="term" value="C:nucleus"/>
    <property type="evidence" value="ECO:0007669"/>
    <property type="project" value="UniProtKB-SubCell"/>
</dbReference>
<feature type="region of interest" description="Disordered" evidence="9">
    <location>
        <begin position="684"/>
        <end position="710"/>
    </location>
</feature>
<protein>
    <recommendedName>
        <fullName evidence="10">C2H2-type domain-containing protein</fullName>
    </recommendedName>
</protein>
<feature type="compositionally biased region" description="Basic and acidic residues" evidence="9">
    <location>
        <begin position="113"/>
        <end position="129"/>
    </location>
</feature>
<keyword evidence="5" id="KW-0805">Transcription regulation</keyword>
<dbReference type="InterPro" id="IPR051061">
    <property type="entry name" value="Zinc_finger_trans_reg"/>
</dbReference>
<dbReference type="PANTHER" id="PTHR46179">
    <property type="entry name" value="ZINC FINGER PROTEIN"/>
    <property type="match status" value="1"/>
</dbReference>